<dbReference type="InterPro" id="IPR036537">
    <property type="entry name" value="Adaptor_Cbl_N_dom_sf"/>
</dbReference>
<dbReference type="InterPro" id="IPR013083">
    <property type="entry name" value="Znf_RING/FYVE/PHD"/>
</dbReference>
<evidence type="ECO:0000313" key="8">
    <source>
        <dbReference type="Proteomes" id="UP000001514"/>
    </source>
</evidence>
<dbReference type="GO" id="GO:0061630">
    <property type="term" value="F:ubiquitin protein ligase activity"/>
    <property type="evidence" value="ECO:0007669"/>
    <property type="project" value="UniProtKB-EC"/>
</dbReference>
<name>D8RPB0_SELML</name>
<accession>D8RPB0</accession>
<dbReference type="SUPFAM" id="SSF48371">
    <property type="entry name" value="ARM repeat"/>
    <property type="match status" value="3"/>
</dbReference>
<keyword evidence="8" id="KW-1185">Reference proteome</keyword>
<evidence type="ECO:0000256" key="5">
    <source>
        <dbReference type="PROSITE-ProRule" id="PRU00259"/>
    </source>
</evidence>
<dbReference type="eggNOG" id="KOG0167">
    <property type="taxonomic scope" value="Eukaryota"/>
</dbReference>
<dbReference type="EC" id="2.3.2.27" evidence="3"/>
<dbReference type="InterPro" id="IPR003613">
    <property type="entry name" value="Ubox_domain"/>
</dbReference>
<reference evidence="7 8" key="1">
    <citation type="journal article" date="2011" name="Science">
        <title>The Selaginella genome identifies genetic changes associated with the evolution of vascular plants.</title>
        <authorList>
            <person name="Banks J.A."/>
            <person name="Nishiyama T."/>
            <person name="Hasebe M."/>
            <person name="Bowman J.L."/>
            <person name="Gribskov M."/>
            <person name="dePamphilis C."/>
            <person name="Albert V.A."/>
            <person name="Aono N."/>
            <person name="Aoyama T."/>
            <person name="Ambrose B.A."/>
            <person name="Ashton N.W."/>
            <person name="Axtell M.J."/>
            <person name="Barker E."/>
            <person name="Barker M.S."/>
            <person name="Bennetzen J.L."/>
            <person name="Bonawitz N.D."/>
            <person name="Chapple C."/>
            <person name="Cheng C."/>
            <person name="Correa L.G."/>
            <person name="Dacre M."/>
            <person name="DeBarry J."/>
            <person name="Dreyer I."/>
            <person name="Elias M."/>
            <person name="Engstrom E.M."/>
            <person name="Estelle M."/>
            <person name="Feng L."/>
            <person name="Finet C."/>
            <person name="Floyd S.K."/>
            <person name="Frommer W.B."/>
            <person name="Fujita T."/>
            <person name="Gramzow L."/>
            <person name="Gutensohn M."/>
            <person name="Harholt J."/>
            <person name="Hattori M."/>
            <person name="Heyl A."/>
            <person name="Hirai T."/>
            <person name="Hiwatashi Y."/>
            <person name="Ishikawa M."/>
            <person name="Iwata M."/>
            <person name="Karol K.G."/>
            <person name="Koehler B."/>
            <person name="Kolukisaoglu U."/>
            <person name="Kubo M."/>
            <person name="Kurata T."/>
            <person name="Lalonde S."/>
            <person name="Li K."/>
            <person name="Li Y."/>
            <person name="Litt A."/>
            <person name="Lyons E."/>
            <person name="Manning G."/>
            <person name="Maruyama T."/>
            <person name="Michael T.P."/>
            <person name="Mikami K."/>
            <person name="Miyazaki S."/>
            <person name="Morinaga S."/>
            <person name="Murata T."/>
            <person name="Mueller-Roeber B."/>
            <person name="Nelson D.R."/>
            <person name="Obara M."/>
            <person name="Oguri Y."/>
            <person name="Olmstead R.G."/>
            <person name="Onodera N."/>
            <person name="Petersen B.L."/>
            <person name="Pils B."/>
            <person name="Prigge M."/>
            <person name="Rensing S.A."/>
            <person name="Riano-Pachon D.M."/>
            <person name="Roberts A.W."/>
            <person name="Sato Y."/>
            <person name="Scheller H.V."/>
            <person name="Schulz B."/>
            <person name="Schulz C."/>
            <person name="Shakirov E.V."/>
            <person name="Shibagaki N."/>
            <person name="Shinohara N."/>
            <person name="Shippen D.E."/>
            <person name="Soerensen I."/>
            <person name="Sotooka R."/>
            <person name="Sugimoto N."/>
            <person name="Sugita M."/>
            <person name="Sumikawa N."/>
            <person name="Tanurdzic M."/>
            <person name="Theissen G."/>
            <person name="Ulvskov P."/>
            <person name="Wakazuki S."/>
            <person name="Weng J.K."/>
            <person name="Willats W.W."/>
            <person name="Wipf D."/>
            <person name="Wolf P.G."/>
            <person name="Yang L."/>
            <person name="Zimmer A.D."/>
            <person name="Zhu Q."/>
            <person name="Mitros T."/>
            <person name="Hellsten U."/>
            <person name="Loque D."/>
            <person name="Otillar R."/>
            <person name="Salamov A."/>
            <person name="Schmutz J."/>
            <person name="Shapiro H."/>
            <person name="Lindquist E."/>
            <person name="Lucas S."/>
            <person name="Rokhsar D."/>
            <person name="Grigoriev I.V."/>
        </authorList>
    </citation>
    <scope>NUCLEOTIDE SEQUENCE [LARGE SCALE GENOMIC DNA]</scope>
</reference>
<feature type="non-terminal residue" evidence="7">
    <location>
        <position position="986"/>
    </location>
</feature>
<evidence type="ECO:0000313" key="7">
    <source>
        <dbReference type="EMBL" id="EFJ26225.1"/>
    </source>
</evidence>
<evidence type="ECO:0000259" key="6">
    <source>
        <dbReference type="PROSITE" id="PS51698"/>
    </source>
</evidence>
<evidence type="ECO:0000256" key="4">
    <source>
        <dbReference type="ARBA" id="ARBA00022679"/>
    </source>
</evidence>
<dbReference type="HOGENOM" id="CLU_004912_0_1_1"/>
<dbReference type="KEGG" id="smo:SELMODRAFT_10235"/>
<dbReference type="InterPro" id="IPR011989">
    <property type="entry name" value="ARM-like"/>
</dbReference>
<dbReference type="CDD" id="cd16655">
    <property type="entry name" value="RING-Ubox_WDSUB1-like"/>
    <property type="match status" value="1"/>
</dbReference>
<dbReference type="InterPro" id="IPR000225">
    <property type="entry name" value="Armadillo"/>
</dbReference>
<evidence type="ECO:0000256" key="2">
    <source>
        <dbReference type="ARBA" id="ARBA00004906"/>
    </source>
</evidence>
<sequence length="986" mass="108791">STLLTLITTQVLEIAIAAKDVLVEKESFQKLSRYLHDIEPVLAELKERCFKDLTAANQALQSLKTDLDRAHTLISDCTDKSKFYLLLHCRSIVKDAQVVTRDIGKDLELLSLAGTELSLDIRDNLLRVKNQFLSAEFQASETKLQILSKLEEGIRDHRTDQGFANDLIVAIAMAVGVPVEPSEINKELSSFKREKELLAERKQMQEQAFMEQVIDLLSKADAAYTSDVLRQRYKEASEHIGITEPVDPLSSFICPLAREVMIDPVTASSNRTYERSEIERWFASGHTSDPFTHMELTDFTLRPNTSLRKAIQEWTDQNYCIRIRRAKHFLQKRDVALAQDALDDLCKLCEESNTNTEWIAAENVIPEIIEVMKLRDKEVNRRALTALRILVHNNFRNRDEVVQVGGLEQVVRCVGKSTLSKLALSVLLELLQGDERSACEKLCQEKRALLSLVMRHNENEPTAKRVLEKLCSSDENIVQLASMSYLDPLISSLHEGTEESKWAMARALGNLQSLSDQNKLMLGEKGVIGPLFQMMISAKLEAKAAALEALRNLSSNSQNQRSMAQAGAFPVLMDNLTSPRLPQTCKEAAAITLKNIAQGNTDASLTDQDGHAVNVKQAVETLIGLMESSSQGLILRAPILLVLHGLAQSKDGELVQEVIKEQQGVAFLVGLLDGAEREVRDSAVFLLRSMSEGAGGDIFDCLYTEKKLEHFVNLIGNCSSADIRSDLLMVLASFPSNKQTMETLMEAGAVTTVLAQVKGNSSKVTESALAALERFTEPTNVELQRTLVDSGIHSILVTILNSGTTTGKARAARALRNFSVTTLDLCHPPTSTGWLCFRPTVPTICRVHTGVCSVKTTFCIVEAKAVPGLVALLDEPSSVAAEAAVEAFFTFVSSEETREGGAWFLHEANAILKSLGLLAHGTATAKERTVDLLACLFKLKNMRETYCGRAKLPLVELAQHGSVTVKKKAGKVLAQLSMIQEVSSYF</sequence>
<evidence type="ECO:0000256" key="1">
    <source>
        <dbReference type="ARBA" id="ARBA00000900"/>
    </source>
</evidence>
<comment type="catalytic activity">
    <reaction evidence="1">
        <text>S-ubiquitinyl-[E2 ubiquitin-conjugating enzyme]-L-cysteine + [acceptor protein]-L-lysine = [E2 ubiquitin-conjugating enzyme]-L-cysteine + N(6)-ubiquitinyl-[acceptor protein]-L-lysine.</text>
        <dbReference type="EC" id="2.3.2.27"/>
    </reaction>
</comment>
<dbReference type="InterPro" id="IPR016024">
    <property type="entry name" value="ARM-type_fold"/>
</dbReference>
<dbReference type="Gramene" id="EFJ26225">
    <property type="protein sequence ID" value="EFJ26225"/>
    <property type="gene ID" value="SELMODRAFT_10235"/>
</dbReference>
<dbReference type="Pfam" id="PF04564">
    <property type="entry name" value="U-box"/>
    <property type="match status" value="1"/>
</dbReference>
<feature type="domain" description="U-box" evidence="6">
    <location>
        <begin position="247"/>
        <end position="321"/>
    </location>
</feature>
<dbReference type="AlphaFoldDB" id="D8RPB0"/>
<dbReference type="UniPathway" id="UPA00143"/>
<dbReference type="GO" id="GO:0016567">
    <property type="term" value="P:protein ubiquitination"/>
    <property type="evidence" value="ECO:0007669"/>
    <property type="project" value="UniProtKB-UniPathway"/>
</dbReference>
<organism evidence="8">
    <name type="scientific">Selaginella moellendorffii</name>
    <name type="common">Spikemoss</name>
    <dbReference type="NCBI Taxonomy" id="88036"/>
    <lineage>
        <taxon>Eukaryota</taxon>
        <taxon>Viridiplantae</taxon>
        <taxon>Streptophyta</taxon>
        <taxon>Embryophyta</taxon>
        <taxon>Tracheophyta</taxon>
        <taxon>Lycopodiopsida</taxon>
        <taxon>Selaginellales</taxon>
        <taxon>Selaginellaceae</taxon>
        <taxon>Selaginella</taxon>
    </lineage>
</organism>
<dbReference type="Gene3D" id="1.20.930.20">
    <property type="entry name" value="Adaptor protein Cbl, N-terminal domain"/>
    <property type="match status" value="1"/>
</dbReference>
<gene>
    <name evidence="7" type="ORF">SELMODRAFT_10235</name>
</gene>
<dbReference type="Gene3D" id="1.25.10.10">
    <property type="entry name" value="Leucine-rich Repeat Variant"/>
    <property type="match status" value="3"/>
</dbReference>
<dbReference type="PANTHER" id="PTHR45958">
    <property type="entry name" value="RING-TYPE E3 UBIQUITIN TRANSFERASE"/>
    <property type="match status" value="1"/>
</dbReference>
<dbReference type="InterPro" id="IPR052608">
    <property type="entry name" value="U-box_domain_protein"/>
</dbReference>
<dbReference type="SMART" id="SM00504">
    <property type="entry name" value="Ubox"/>
    <property type="match status" value="1"/>
</dbReference>
<dbReference type="PROSITE" id="PS51698">
    <property type="entry name" value="U_BOX"/>
    <property type="match status" value="1"/>
</dbReference>
<comment type="pathway">
    <text evidence="2">Protein modification; protein ubiquitination.</text>
</comment>
<proteinExistence type="predicted"/>
<dbReference type="OMA" id="DLTTQTH"/>
<dbReference type="SUPFAM" id="SSF57850">
    <property type="entry name" value="RING/U-box"/>
    <property type="match status" value="1"/>
</dbReference>
<protein>
    <recommendedName>
        <fullName evidence="3">RING-type E3 ubiquitin transferase</fullName>
        <ecNumber evidence="3">2.3.2.27</ecNumber>
    </recommendedName>
</protein>
<feature type="repeat" description="ARM" evidence="5">
    <location>
        <begin position="526"/>
        <end position="568"/>
    </location>
</feature>
<dbReference type="CDD" id="cd21037">
    <property type="entry name" value="MLKL_NTD"/>
    <property type="match status" value="1"/>
</dbReference>
<dbReference type="SMART" id="SM00185">
    <property type="entry name" value="ARM"/>
    <property type="match status" value="10"/>
</dbReference>
<evidence type="ECO:0000256" key="3">
    <source>
        <dbReference type="ARBA" id="ARBA00012483"/>
    </source>
</evidence>
<dbReference type="PANTHER" id="PTHR45958:SF15">
    <property type="entry name" value="RING-TYPE E3 UBIQUITIN TRANSFERASE"/>
    <property type="match status" value="1"/>
</dbReference>
<dbReference type="Gene3D" id="3.30.40.10">
    <property type="entry name" value="Zinc/RING finger domain, C3HC4 (zinc finger)"/>
    <property type="match status" value="1"/>
</dbReference>
<dbReference type="Proteomes" id="UP000001514">
    <property type="component" value="Unassembled WGS sequence"/>
</dbReference>
<keyword evidence="4" id="KW-0808">Transferase</keyword>
<dbReference type="InParanoid" id="D8RPB0"/>
<feature type="non-terminal residue" evidence="7">
    <location>
        <position position="1"/>
    </location>
</feature>
<dbReference type="EMBL" id="GL377585">
    <property type="protein sequence ID" value="EFJ26225.1"/>
    <property type="molecule type" value="Genomic_DNA"/>
</dbReference>
<dbReference type="GO" id="GO:0007166">
    <property type="term" value="P:cell surface receptor signaling pathway"/>
    <property type="evidence" value="ECO:0007669"/>
    <property type="project" value="InterPro"/>
</dbReference>
<dbReference type="InterPro" id="IPR059179">
    <property type="entry name" value="MLKL-like_MCAfunc"/>
</dbReference>
<dbReference type="PROSITE" id="PS50176">
    <property type="entry name" value="ARM_REPEAT"/>
    <property type="match status" value="1"/>
</dbReference>